<evidence type="ECO:0000256" key="4">
    <source>
        <dbReference type="ARBA" id="ARBA00023235"/>
    </source>
</evidence>
<feature type="domain" description="PPIase FKBP-type" evidence="8">
    <location>
        <begin position="205"/>
        <end position="292"/>
    </location>
</feature>
<feature type="chain" id="PRO_5020243115" description="Peptidyl-prolyl cis-trans isomerase" evidence="7">
    <location>
        <begin position="21"/>
        <end position="292"/>
    </location>
</feature>
<comment type="similarity">
    <text evidence="2 6">Belongs to the FKBP-type PPIase family.</text>
</comment>
<gene>
    <name evidence="9" type="ORF">EZE20_15030</name>
</gene>
<dbReference type="AlphaFoldDB" id="A0A4R4K7R2"/>
<comment type="caution">
    <text evidence="9">The sequence shown here is derived from an EMBL/GenBank/DDBJ whole genome shotgun (WGS) entry which is preliminary data.</text>
</comment>
<evidence type="ECO:0000256" key="5">
    <source>
        <dbReference type="PROSITE-ProRule" id="PRU00277"/>
    </source>
</evidence>
<evidence type="ECO:0000259" key="8">
    <source>
        <dbReference type="PROSITE" id="PS50059"/>
    </source>
</evidence>
<dbReference type="EMBL" id="SMJU01000009">
    <property type="protein sequence ID" value="TDB63618.1"/>
    <property type="molecule type" value="Genomic_DNA"/>
</dbReference>
<dbReference type="PANTHER" id="PTHR43811:SF19">
    <property type="entry name" value="39 KDA FK506-BINDING NUCLEAR PROTEIN"/>
    <property type="match status" value="1"/>
</dbReference>
<dbReference type="SUPFAM" id="SSF54534">
    <property type="entry name" value="FKBP-like"/>
    <property type="match status" value="2"/>
</dbReference>
<dbReference type="InterPro" id="IPR001179">
    <property type="entry name" value="PPIase_FKBP_dom"/>
</dbReference>
<evidence type="ECO:0000256" key="1">
    <source>
        <dbReference type="ARBA" id="ARBA00000971"/>
    </source>
</evidence>
<evidence type="ECO:0000256" key="6">
    <source>
        <dbReference type="RuleBase" id="RU003915"/>
    </source>
</evidence>
<dbReference type="PROSITE" id="PS50059">
    <property type="entry name" value="FKBP_PPIASE"/>
    <property type="match status" value="2"/>
</dbReference>
<feature type="domain" description="PPIase FKBP-type" evidence="8">
    <location>
        <begin position="76"/>
        <end position="164"/>
    </location>
</feature>
<dbReference type="EC" id="5.2.1.8" evidence="6"/>
<reference evidence="9 10" key="1">
    <citation type="submission" date="2019-02" db="EMBL/GenBank/DDBJ databases">
        <title>Arundinibacter roseus gen. nov., sp. nov., a new member of the family Cytophagaceae.</title>
        <authorList>
            <person name="Szuroczki S."/>
            <person name="Khayer B."/>
            <person name="Sproer C."/>
            <person name="Toumi M."/>
            <person name="Szabo A."/>
            <person name="Felfoldi T."/>
            <person name="Schumann P."/>
            <person name="Toth E."/>
        </authorList>
    </citation>
    <scope>NUCLEOTIDE SEQUENCE [LARGE SCALE GENOMIC DNA]</scope>
    <source>
        <strain evidence="9 10">DMA-k-7a</strain>
    </source>
</reference>
<dbReference type="RefSeq" id="WP_132119102.1">
    <property type="nucleotide sequence ID" value="NZ_SMJU01000009.1"/>
</dbReference>
<evidence type="ECO:0000256" key="3">
    <source>
        <dbReference type="ARBA" id="ARBA00023110"/>
    </source>
</evidence>
<dbReference type="GO" id="GO:0003755">
    <property type="term" value="F:peptidyl-prolyl cis-trans isomerase activity"/>
    <property type="evidence" value="ECO:0007669"/>
    <property type="project" value="UniProtKB-UniRule"/>
</dbReference>
<name>A0A4R4K7R2_9BACT</name>
<dbReference type="PROSITE" id="PS51257">
    <property type="entry name" value="PROKAR_LIPOPROTEIN"/>
    <property type="match status" value="1"/>
</dbReference>
<dbReference type="Pfam" id="PF00254">
    <property type="entry name" value="FKBP_C"/>
    <property type="match status" value="2"/>
</dbReference>
<organism evidence="9 10">
    <name type="scientific">Arundinibacter roseus</name>
    <dbReference type="NCBI Taxonomy" id="2070510"/>
    <lineage>
        <taxon>Bacteria</taxon>
        <taxon>Pseudomonadati</taxon>
        <taxon>Bacteroidota</taxon>
        <taxon>Cytophagia</taxon>
        <taxon>Cytophagales</taxon>
        <taxon>Spirosomataceae</taxon>
        <taxon>Arundinibacter</taxon>
    </lineage>
</organism>
<proteinExistence type="inferred from homology"/>
<feature type="signal peptide" evidence="7">
    <location>
        <begin position="1"/>
        <end position="20"/>
    </location>
</feature>
<keyword evidence="3 5" id="KW-0697">Rotamase</keyword>
<dbReference type="InterPro" id="IPR046357">
    <property type="entry name" value="PPIase_dom_sf"/>
</dbReference>
<evidence type="ECO:0000313" key="9">
    <source>
        <dbReference type="EMBL" id="TDB63618.1"/>
    </source>
</evidence>
<dbReference type="OrthoDB" id="979394at2"/>
<dbReference type="PANTHER" id="PTHR43811">
    <property type="entry name" value="FKBP-TYPE PEPTIDYL-PROLYL CIS-TRANS ISOMERASE FKPA"/>
    <property type="match status" value="1"/>
</dbReference>
<accession>A0A4R4K7R2</accession>
<comment type="catalytic activity">
    <reaction evidence="1 5 6">
        <text>[protein]-peptidylproline (omega=180) = [protein]-peptidylproline (omega=0)</text>
        <dbReference type="Rhea" id="RHEA:16237"/>
        <dbReference type="Rhea" id="RHEA-COMP:10747"/>
        <dbReference type="Rhea" id="RHEA-COMP:10748"/>
        <dbReference type="ChEBI" id="CHEBI:83833"/>
        <dbReference type="ChEBI" id="CHEBI:83834"/>
        <dbReference type="EC" id="5.2.1.8"/>
    </reaction>
</comment>
<evidence type="ECO:0000256" key="2">
    <source>
        <dbReference type="ARBA" id="ARBA00006577"/>
    </source>
</evidence>
<keyword evidence="4 5" id="KW-0413">Isomerase</keyword>
<dbReference type="Proteomes" id="UP000295706">
    <property type="component" value="Unassembled WGS sequence"/>
</dbReference>
<evidence type="ECO:0000313" key="10">
    <source>
        <dbReference type="Proteomes" id="UP000295706"/>
    </source>
</evidence>
<keyword evidence="10" id="KW-1185">Reference proteome</keyword>
<dbReference type="Gene3D" id="3.10.50.40">
    <property type="match status" value="2"/>
</dbReference>
<keyword evidence="7" id="KW-0732">Signal</keyword>
<sequence length="292" mass="32330">MKRIQNRFFLLALVALSMTACNNNDLVSKEEDAITENEDNIQKYLTTNNLSATRDSSGLYYVVKETNPQGLKPGIGDEVSVYYKMYTMDGYVVDSTETSKQKPLVFPFGAGLILPGIERGLSLMRSGESYTVLMPFYLGFGNVNYEGIPAYSAIRVEMTLDKVRTESKQVTDYIESKQYAVSEITPSTLHIIRQNVVTGDTLGRGKQVTVNYSGKLLNGTEFDKGSYSFNTGSGAVIPGFDEGIRRMRKGEKAILVFQSSLGYARRGAQNQQTGAYVILPYAPLVFEVEVAQ</sequence>
<protein>
    <recommendedName>
        <fullName evidence="6">Peptidyl-prolyl cis-trans isomerase</fullName>
        <ecNumber evidence="6">5.2.1.8</ecNumber>
    </recommendedName>
</protein>
<evidence type="ECO:0000256" key="7">
    <source>
        <dbReference type="SAM" id="SignalP"/>
    </source>
</evidence>